<dbReference type="Pfam" id="PF03911">
    <property type="entry name" value="Sec61_beta"/>
    <property type="match status" value="1"/>
</dbReference>
<dbReference type="PANTHER" id="PTHR12815:SF18">
    <property type="entry name" value="SORTING AND ASSEMBLY MACHINERY COMPONENT 50 HOMOLOG"/>
    <property type="match status" value="1"/>
</dbReference>
<feature type="domain" description="Bacterial surface antigen (D15)" evidence="14">
    <location>
        <begin position="309"/>
        <end position="629"/>
    </location>
</feature>
<dbReference type="GO" id="GO:0012505">
    <property type="term" value="C:endomembrane system"/>
    <property type="evidence" value="ECO:0007669"/>
    <property type="project" value="UniProtKB-SubCell"/>
</dbReference>
<dbReference type="EMBL" id="JANBPU010000251">
    <property type="protein sequence ID" value="KAJ1913614.1"/>
    <property type="molecule type" value="Genomic_DNA"/>
</dbReference>
<dbReference type="OrthoDB" id="1724197at2759"/>
<dbReference type="AlphaFoldDB" id="A0A9W7ZP35"/>
<sequence>MLVSKVTLISFAATLLAIGSRAEETTTGAQAQPTLTPKDTCVKNHRDHSIWNDGCNACLCRKDGTILCTKFVCNTLPADWWDRCKGEDSQNIGFYVNFLNCACGLTGDIAEGSPAPVPAGSGPRTLRARRGGASAGGSGKGAAAAGRNVSRAVGSTQTMMRLYSEDSPGLKVDPVVVLVMSLVFIASREENPFNSPRSVHTFKINGLTRIRKGFLDDLLKPVLRADTLGSIITQSQNVAGKLQAFDIAKSVNVTMDSANTNNDGGSGQNLDGFIDVVLDCQEHKMLKLTTGTELSDNEASANVAMQLRNLFGGAESLVINSSIGTKTSSSFQGIFSTPLKADPLKRFDLIVMSNHIDNQLYNSHDLYNRGIQLTYKTYTGAAIGTHQFAYNAIWREVANLSPNASYSVRNEAGHSFKSSVSHIYTRDTRDHPTIPTTGSLVKDTIELSGIGGDVYFGKCHLETQVAQTVLDSIILNSSFQAGVVLPFNDDNTRIADRFMLGGPNSLRGFQYGGIGPRDKADSLGGDMFYGFGAHILTPLTKIFGTPRLFGHLWVNGGNLSPLVIARGSGGKDLKTQINHLLYTPSIAAGVGFVYQHSFLRVELNYSIPLAATSTDSVKSGFQLGLGLNFL</sequence>
<evidence type="ECO:0000256" key="1">
    <source>
        <dbReference type="ARBA" id="ARBA00004374"/>
    </source>
</evidence>
<evidence type="ECO:0000313" key="15">
    <source>
        <dbReference type="EMBL" id="KAJ1913614.1"/>
    </source>
</evidence>
<name>A0A9W7ZP35_9FUNG</name>
<feature type="region of interest" description="Disordered" evidence="12">
    <location>
        <begin position="116"/>
        <end position="147"/>
    </location>
</feature>
<keyword evidence="5" id="KW-1134">Transmembrane beta strand</keyword>
<comment type="subcellular location">
    <subcellularLocation>
        <location evidence="11">Endomembrane system</location>
        <topology evidence="11">Single-pass membrane protein</topology>
    </subcellularLocation>
    <subcellularLocation>
        <location evidence="1">Mitochondrion outer membrane</location>
        <topology evidence="1">Multi-pass membrane protein</topology>
    </subcellularLocation>
</comment>
<dbReference type="GO" id="GO:0005741">
    <property type="term" value="C:mitochondrial outer membrane"/>
    <property type="evidence" value="ECO:0007669"/>
    <property type="project" value="UniProtKB-SubCell"/>
</dbReference>
<comment type="caution">
    <text evidence="15">The sequence shown here is derived from an EMBL/GenBank/DDBJ whole genome shotgun (WGS) entry which is preliminary data.</text>
</comment>
<dbReference type="GO" id="GO:0045040">
    <property type="term" value="P:protein insertion into mitochondrial outer membrane"/>
    <property type="evidence" value="ECO:0007669"/>
    <property type="project" value="TreeGrafter"/>
</dbReference>
<dbReference type="PANTHER" id="PTHR12815">
    <property type="entry name" value="SORTING AND ASSEMBLY MACHINERY SAMM50 PROTEIN FAMILY MEMBER"/>
    <property type="match status" value="1"/>
</dbReference>
<keyword evidence="13" id="KW-0732">Signal</keyword>
<keyword evidence="16" id="KW-1185">Reference proteome</keyword>
<evidence type="ECO:0000256" key="8">
    <source>
        <dbReference type="ARBA" id="ARBA00022989"/>
    </source>
</evidence>
<dbReference type="Pfam" id="PF01103">
    <property type="entry name" value="Omp85"/>
    <property type="match status" value="1"/>
</dbReference>
<evidence type="ECO:0000313" key="16">
    <source>
        <dbReference type="Proteomes" id="UP001150538"/>
    </source>
</evidence>
<dbReference type="InterPro" id="IPR039910">
    <property type="entry name" value="D15-like"/>
</dbReference>
<dbReference type="Proteomes" id="UP001150538">
    <property type="component" value="Unassembled WGS sequence"/>
</dbReference>
<evidence type="ECO:0000256" key="10">
    <source>
        <dbReference type="ARBA" id="ARBA00023136"/>
    </source>
</evidence>
<evidence type="ECO:0000256" key="13">
    <source>
        <dbReference type="SAM" id="SignalP"/>
    </source>
</evidence>
<evidence type="ECO:0000256" key="7">
    <source>
        <dbReference type="ARBA" id="ARBA00022927"/>
    </source>
</evidence>
<comment type="similarity">
    <text evidence="2">Belongs to the SEC61-beta family.</text>
</comment>
<reference evidence="15" key="1">
    <citation type="submission" date="2022-07" db="EMBL/GenBank/DDBJ databases">
        <title>Phylogenomic reconstructions and comparative analyses of Kickxellomycotina fungi.</title>
        <authorList>
            <person name="Reynolds N.K."/>
            <person name="Stajich J.E."/>
            <person name="Barry K."/>
            <person name="Grigoriev I.V."/>
            <person name="Crous P."/>
            <person name="Smith M.E."/>
        </authorList>
    </citation>
    <scope>NUCLEOTIDE SEQUENCE</scope>
    <source>
        <strain evidence="15">NBRC 100468</strain>
    </source>
</reference>
<evidence type="ECO:0000256" key="6">
    <source>
        <dbReference type="ARBA" id="ARBA00022692"/>
    </source>
</evidence>
<protein>
    <recommendedName>
        <fullName evidence="14">Bacterial surface antigen (D15) domain-containing protein</fullName>
    </recommendedName>
</protein>
<evidence type="ECO:0000256" key="9">
    <source>
        <dbReference type="ARBA" id="ARBA00023010"/>
    </source>
</evidence>
<evidence type="ECO:0000256" key="5">
    <source>
        <dbReference type="ARBA" id="ARBA00022452"/>
    </source>
</evidence>
<keyword evidence="9" id="KW-0811">Translocation</keyword>
<evidence type="ECO:0000259" key="14">
    <source>
        <dbReference type="Pfam" id="PF01103"/>
    </source>
</evidence>
<evidence type="ECO:0000256" key="4">
    <source>
        <dbReference type="ARBA" id="ARBA00022448"/>
    </source>
</evidence>
<keyword evidence="7" id="KW-0653">Protein transport</keyword>
<feature type="signal peptide" evidence="13">
    <location>
        <begin position="1"/>
        <end position="22"/>
    </location>
</feature>
<dbReference type="GO" id="GO:0015031">
    <property type="term" value="P:protein transport"/>
    <property type="evidence" value="ECO:0007669"/>
    <property type="project" value="UniProtKB-KW"/>
</dbReference>
<gene>
    <name evidence="15" type="ORF">H4219_005140</name>
</gene>
<accession>A0A9W7ZP35</accession>
<keyword evidence="10" id="KW-0472">Membrane</keyword>
<evidence type="ECO:0000256" key="3">
    <source>
        <dbReference type="ARBA" id="ARBA00010913"/>
    </source>
</evidence>
<evidence type="ECO:0000256" key="12">
    <source>
        <dbReference type="SAM" id="MobiDB-lite"/>
    </source>
</evidence>
<dbReference type="InterPro" id="IPR000184">
    <property type="entry name" value="Bac_surfAg_D15"/>
</dbReference>
<evidence type="ECO:0000256" key="11">
    <source>
        <dbReference type="ARBA" id="ARBA00037847"/>
    </source>
</evidence>
<evidence type="ECO:0000256" key="2">
    <source>
        <dbReference type="ARBA" id="ARBA00006103"/>
    </source>
</evidence>
<dbReference type="InterPro" id="IPR016482">
    <property type="entry name" value="SecG/Sec61-beta/Sbh"/>
</dbReference>
<keyword evidence="8" id="KW-1133">Transmembrane helix</keyword>
<dbReference type="Gene3D" id="2.40.160.50">
    <property type="entry name" value="membrane protein fhac: a member of the omp85/tpsb transporter family"/>
    <property type="match status" value="1"/>
</dbReference>
<organism evidence="15 16">
    <name type="scientific">Mycoemilia scoparia</name>
    <dbReference type="NCBI Taxonomy" id="417184"/>
    <lineage>
        <taxon>Eukaryota</taxon>
        <taxon>Fungi</taxon>
        <taxon>Fungi incertae sedis</taxon>
        <taxon>Zoopagomycota</taxon>
        <taxon>Kickxellomycotina</taxon>
        <taxon>Kickxellomycetes</taxon>
        <taxon>Kickxellales</taxon>
        <taxon>Kickxellaceae</taxon>
        <taxon>Mycoemilia</taxon>
    </lineage>
</organism>
<proteinExistence type="inferred from homology"/>
<keyword evidence="6" id="KW-0812">Transmembrane</keyword>
<feature type="chain" id="PRO_5040977513" description="Bacterial surface antigen (D15) domain-containing protein" evidence="13">
    <location>
        <begin position="23"/>
        <end position="630"/>
    </location>
</feature>
<comment type="similarity">
    <text evidence="3">Belongs to the SAM50/omp85 family.</text>
</comment>
<keyword evidence="4" id="KW-0813">Transport</keyword>